<organism evidence="1 2">
    <name type="scientific">Escherichia coli DEC2D</name>
    <dbReference type="NCBI Taxonomy" id="868141"/>
    <lineage>
        <taxon>Bacteria</taxon>
        <taxon>Pseudomonadati</taxon>
        <taxon>Pseudomonadota</taxon>
        <taxon>Gammaproteobacteria</taxon>
        <taxon>Enterobacterales</taxon>
        <taxon>Enterobacteriaceae</taxon>
        <taxon>Escherichia</taxon>
    </lineage>
</organism>
<proteinExistence type="predicted"/>
<evidence type="ECO:0008006" key="3">
    <source>
        <dbReference type="Google" id="ProtNLM"/>
    </source>
</evidence>
<sequence>MINSTITPEPTLTGIRFGNRIIGYSTAVRQIDNGNYDKRIPDGLDLIACIMEGIESGWFMPCIEKQIILWRWLVVAVFIAEEQEKNGTVDVQNDKGGVDTAVVYTGKPGSISIYPWSERFALANHIEAGAIEKYGPDVGQQMALRMYQDMVVTDEKCGFRLSAMGREGLNILHDSFIELIQKDGMPDMPVMH</sequence>
<accession>A0A828U5Q1</accession>
<name>A0A828U5Q1_ECOLX</name>
<gene>
    <name evidence="1" type="ORF">ECDEC2D_2600</name>
</gene>
<protein>
    <recommendedName>
        <fullName evidence="3">Prophage protein</fullName>
    </recommendedName>
</protein>
<reference evidence="1 2" key="1">
    <citation type="journal article" date="2012" name="J. Bacteriol.">
        <title>Draft Genome Sequences of the Diarrheagenic Escherichia coli Collection.</title>
        <authorList>
            <person name="Hazen T.H."/>
            <person name="Sahl J.W."/>
            <person name="Redman J.C."/>
            <person name="Morris C.R."/>
            <person name="Daugherty S.C."/>
            <person name="Chibucos M.C."/>
            <person name="Sengamalay N.A."/>
            <person name="Fraser-Liggett C.M."/>
            <person name="Steinsland H."/>
            <person name="Whittam T.S."/>
            <person name="Whittam B."/>
            <person name="Manning S.D."/>
            <person name="Rasko D.A."/>
        </authorList>
    </citation>
    <scope>NUCLEOTIDE SEQUENCE [LARGE SCALE GENOMIC DNA]</scope>
    <source>
        <strain evidence="1 2">DEC2D</strain>
    </source>
</reference>
<dbReference type="Proteomes" id="UP000005272">
    <property type="component" value="Unassembled WGS sequence"/>
</dbReference>
<comment type="caution">
    <text evidence="1">The sequence shown here is derived from an EMBL/GenBank/DDBJ whole genome shotgun (WGS) entry which is preliminary data.</text>
</comment>
<evidence type="ECO:0000313" key="2">
    <source>
        <dbReference type="Proteomes" id="UP000005272"/>
    </source>
</evidence>
<dbReference type="EMBL" id="AIFC01000024">
    <property type="protein sequence ID" value="EHU44092.1"/>
    <property type="molecule type" value="Genomic_DNA"/>
</dbReference>
<evidence type="ECO:0000313" key="1">
    <source>
        <dbReference type="EMBL" id="EHU44092.1"/>
    </source>
</evidence>
<dbReference type="AlphaFoldDB" id="A0A828U5Q1"/>